<sequence length="139" mass="16399">MLNVSFTELVLLVAIALIILGPDKLLSGLNRLLSQYRNLKISLIKIQQDIENEVELIDLKQRIHHEIENIRASEQRLEQRLQQIQYDMTWIQQQEQQDISWPASLFFRPPLRLIVENLVYIPYQINYVKVLNLHQAEAA</sequence>
<dbReference type="Pfam" id="PF02416">
    <property type="entry name" value="TatA_B_E"/>
    <property type="match status" value="1"/>
</dbReference>
<dbReference type="RefSeq" id="WP_067554696.1">
    <property type="nucleotide sequence ID" value="NZ_CP016895.1"/>
</dbReference>
<keyword evidence="8" id="KW-0175">Coiled coil</keyword>
<dbReference type="InterPro" id="IPR003369">
    <property type="entry name" value="TatA/B/E"/>
</dbReference>
<reference evidence="9 10" key="1">
    <citation type="submission" date="2016-08" db="EMBL/GenBank/DDBJ databases">
        <authorList>
            <person name="Seilhamer J.J."/>
        </authorList>
    </citation>
    <scope>NUCLEOTIDE SEQUENCE [LARGE SCALE GENOMIC DNA]</scope>
    <source>
        <strain evidence="9 10">BRTC-1</strain>
    </source>
</reference>
<dbReference type="AlphaFoldDB" id="A0A1B2LZP2"/>
<evidence type="ECO:0000313" key="10">
    <source>
        <dbReference type="Proteomes" id="UP000093391"/>
    </source>
</evidence>
<dbReference type="KEGG" id="ala:BFG52_08440"/>
<evidence type="ECO:0000313" key="9">
    <source>
        <dbReference type="EMBL" id="AOA58379.1"/>
    </source>
</evidence>
<evidence type="ECO:0000256" key="3">
    <source>
        <dbReference type="ARBA" id="ARBA00022692"/>
    </source>
</evidence>
<keyword evidence="10" id="KW-1185">Reference proteome</keyword>
<keyword evidence="2" id="KW-0813">Transport</keyword>
<keyword evidence="5" id="KW-1133">Transmembrane helix</keyword>
<keyword evidence="6" id="KW-0811">Translocation</keyword>
<protein>
    <recommendedName>
        <fullName evidence="11">Twin arginine-targeting protein translocase TatB</fullName>
    </recommendedName>
</protein>
<evidence type="ECO:0000256" key="2">
    <source>
        <dbReference type="ARBA" id="ARBA00022448"/>
    </source>
</evidence>
<evidence type="ECO:0008006" key="11">
    <source>
        <dbReference type="Google" id="ProtNLM"/>
    </source>
</evidence>
<evidence type="ECO:0000256" key="5">
    <source>
        <dbReference type="ARBA" id="ARBA00022989"/>
    </source>
</evidence>
<feature type="coiled-coil region" evidence="8">
    <location>
        <begin position="29"/>
        <end position="87"/>
    </location>
</feature>
<proteinExistence type="predicted"/>
<accession>A0A1B2LZP2</accession>
<gene>
    <name evidence="9" type="ORF">BFG52_08440</name>
</gene>
<evidence type="ECO:0000256" key="7">
    <source>
        <dbReference type="ARBA" id="ARBA00023136"/>
    </source>
</evidence>
<keyword evidence="4" id="KW-0653">Protein transport</keyword>
<dbReference type="EMBL" id="CP016895">
    <property type="protein sequence ID" value="AOA58379.1"/>
    <property type="molecule type" value="Genomic_DNA"/>
</dbReference>
<evidence type="ECO:0000256" key="8">
    <source>
        <dbReference type="SAM" id="Coils"/>
    </source>
</evidence>
<dbReference type="STRING" id="1789224.BFG52_08440"/>
<evidence type="ECO:0000256" key="1">
    <source>
        <dbReference type="ARBA" id="ARBA00004167"/>
    </source>
</evidence>
<keyword evidence="3" id="KW-0812">Transmembrane</keyword>
<dbReference type="Proteomes" id="UP000093391">
    <property type="component" value="Chromosome"/>
</dbReference>
<dbReference type="PRINTS" id="PR01506">
    <property type="entry name" value="TATBPROTEIN"/>
</dbReference>
<organism evidence="9 10">
    <name type="scientific">Acinetobacter larvae</name>
    <dbReference type="NCBI Taxonomy" id="1789224"/>
    <lineage>
        <taxon>Bacteria</taxon>
        <taxon>Pseudomonadati</taxon>
        <taxon>Pseudomonadota</taxon>
        <taxon>Gammaproteobacteria</taxon>
        <taxon>Moraxellales</taxon>
        <taxon>Moraxellaceae</taxon>
        <taxon>Acinetobacter</taxon>
    </lineage>
</organism>
<evidence type="ECO:0000256" key="4">
    <source>
        <dbReference type="ARBA" id="ARBA00022927"/>
    </source>
</evidence>
<keyword evidence="7" id="KW-0472">Membrane</keyword>
<comment type="subcellular location">
    <subcellularLocation>
        <location evidence="1">Membrane</location>
        <topology evidence="1">Single-pass membrane protein</topology>
    </subcellularLocation>
</comment>
<evidence type="ECO:0000256" key="6">
    <source>
        <dbReference type="ARBA" id="ARBA00023010"/>
    </source>
</evidence>
<name>A0A1B2LZP2_9GAMM</name>